<reference evidence="2" key="1">
    <citation type="journal article" date="2019" name="Int. J. Syst. Evol. Microbiol.">
        <title>The Global Catalogue of Microorganisms (GCM) 10K type strain sequencing project: providing services to taxonomists for standard genome sequencing and annotation.</title>
        <authorList>
            <consortium name="The Broad Institute Genomics Platform"/>
            <consortium name="The Broad Institute Genome Sequencing Center for Infectious Disease"/>
            <person name="Wu L."/>
            <person name="Ma J."/>
        </authorList>
    </citation>
    <scope>NUCLEOTIDE SEQUENCE [LARGE SCALE GENOMIC DNA]</scope>
    <source>
        <strain evidence="2">JCM 5052</strain>
    </source>
</reference>
<dbReference type="EMBL" id="BAAABZ010000091">
    <property type="protein sequence ID" value="GAA0573797.1"/>
    <property type="molecule type" value="Genomic_DNA"/>
</dbReference>
<gene>
    <name evidence="1" type="ORF">GCM10010390_91200</name>
</gene>
<comment type="caution">
    <text evidence="1">The sequence shown here is derived from an EMBL/GenBank/DDBJ whole genome shotgun (WGS) entry which is preliminary data.</text>
</comment>
<keyword evidence="2" id="KW-1185">Reference proteome</keyword>
<evidence type="ECO:0000313" key="1">
    <source>
        <dbReference type="EMBL" id="GAA0573797.1"/>
    </source>
</evidence>
<name>A0ABP3PW73_9ACTN</name>
<proteinExistence type="predicted"/>
<organism evidence="1 2">
    <name type="scientific">Streptomyces mordarskii</name>
    <dbReference type="NCBI Taxonomy" id="1226758"/>
    <lineage>
        <taxon>Bacteria</taxon>
        <taxon>Bacillati</taxon>
        <taxon>Actinomycetota</taxon>
        <taxon>Actinomycetes</taxon>
        <taxon>Kitasatosporales</taxon>
        <taxon>Streptomycetaceae</taxon>
        <taxon>Streptomyces</taxon>
    </lineage>
</organism>
<dbReference type="Proteomes" id="UP001501576">
    <property type="component" value="Unassembled WGS sequence"/>
</dbReference>
<accession>A0ABP3PW73</accession>
<sequence length="93" mass="10437">MTDERTGPSAGRVDADEERVTRAWHLLVGLGAALVHRPFNPVTYQALRDYLDRDAEEVLASLTVLLERPENQLRERIAELTRPVRAAEDGGRS</sequence>
<evidence type="ECO:0000313" key="2">
    <source>
        <dbReference type="Proteomes" id="UP001501576"/>
    </source>
</evidence>
<protein>
    <submittedName>
        <fullName evidence="1">Uncharacterized protein</fullName>
    </submittedName>
</protein>
<dbReference type="RefSeq" id="WP_346161643.1">
    <property type="nucleotide sequence ID" value="NZ_BAAABZ010000091.1"/>
</dbReference>